<gene>
    <name evidence="6" type="primary">prkC_15</name>
    <name evidence="6" type="ORF">Pla110_37840</name>
</gene>
<feature type="domain" description="Protein kinase" evidence="5">
    <location>
        <begin position="72"/>
        <end position="333"/>
    </location>
</feature>
<dbReference type="CDD" id="cd14014">
    <property type="entry name" value="STKc_PknB_like"/>
    <property type="match status" value="1"/>
</dbReference>
<accession>A0A518CS43</accession>
<dbReference type="GO" id="GO:0005829">
    <property type="term" value="C:cytosol"/>
    <property type="evidence" value="ECO:0007669"/>
    <property type="project" value="TreeGrafter"/>
</dbReference>
<reference evidence="6 7" key="1">
    <citation type="submission" date="2019-02" db="EMBL/GenBank/DDBJ databases">
        <title>Deep-cultivation of Planctomycetes and their phenomic and genomic characterization uncovers novel biology.</title>
        <authorList>
            <person name="Wiegand S."/>
            <person name="Jogler M."/>
            <person name="Boedeker C."/>
            <person name="Pinto D."/>
            <person name="Vollmers J."/>
            <person name="Rivas-Marin E."/>
            <person name="Kohn T."/>
            <person name="Peeters S.H."/>
            <person name="Heuer A."/>
            <person name="Rast P."/>
            <person name="Oberbeckmann S."/>
            <person name="Bunk B."/>
            <person name="Jeske O."/>
            <person name="Meyerdierks A."/>
            <person name="Storesund J.E."/>
            <person name="Kallscheuer N."/>
            <person name="Luecker S."/>
            <person name="Lage O.M."/>
            <person name="Pohl T."/>
            <person name="Merkel B.J."/>
            <person name="Hornburger P."/>
            <person name="Mueller R.-W."/>
            <person name="Bruemmer F."/>
            <person name="Labrenz M."/>
            <person name="Spormann A.M."/>
            <person name="Op den Camp H."/>
            <person name="Overmann J."/>
            <person name="Amann R."/>
            <person name="Jetten M.S.M."/>
            <person name="Mascher T."/>
            <person name="Medema M.H."/>
            <person name="Devos D.P."/>
            <person name="Kaster A.-K."/>
            <person name="Ovreas L."/>
            <person name="Rohde M."/>
            <person name="Galperin M.Y."/>
            <person name="Jogler C."/>
        </authorList>
    </citation>
    <scope>NUCLEOTIDE SEQUENCE [LARGE SCALE GENOMIC DNA]</scope>
    <source>
        <strain evidence="6 7">Pla110</strain>
    </source>
</reference>
<dbReference type="AlphaFoldDB" id="A0A518CS43"/>
<dbReference type="GO" id="GO:0042594">
    <property type="term" value="P:response to starvation"/>
    <property type="evidence" value="ECO:0007669"/>
    <property type="project" value="TreeGrafter"/>
</dbReference>
<dbReference type="PANTHER" id="PTHR24348:SF22">
    <property type="entry name" value="NON-SPECIFIC SERINE_THREONINE PROTEIN KINASE"/>
    <property type="match status" value="1"/>
</dbReference>
<organism evidence="6 7">
    <name type="scientific">Polystyrenella longa</name>
    <dbReference type="NCBI Taxonomy" id="2528007"/>
    <lineage>
        <taxon>Bacteria</taxon>
        <taxon>Pseudomonadati</taxon>
        <taxon>Planctomycetota</taxon>
        <taxon>Planctomycetia</taxon>
        <taxon>Planctomycetales</taxon>
        <taxon>Planctomycetaceae</taxon>
        <taxon>Polystyrenella</taxon>
    </lineage>
</organism>
<dbReference type="Pfam" id="PF00069">
    <property type="entry name" value="Pkinase"/>
    <property type="match status" value="1"/>
</dbReference>
<dbReference type="EC" id="2.7.11.1" evidence="6"/>
<dbReference type="PROSITE" id="PS00108">
    <property type="entry name" value="PROTEIN_KINASE_ST"/>
    <property type="match status" value="1"/>
</dbReference>
<evidence type="ECO:0000256" key="3">
    <source>
        <dbReference type="ARBA" id="ARBA00022777"/>
    </source>
</evidence>
<keyword evidence="4" id="KW-0067">ATP-binding</keyword>
<dbReference type="KEGG" id="plon:Pla110_37840"/>
<dbReference type="InterPro" id="IPR011006">
    <property type="entry name" value="CheY-like_superfamily"/>
</dbReference>
<dbReference type="Gene3D" id="1.10.510.10">
    <property type="entry name" value="Transferase(Phosphotransferase) domain 1"/>
    <property type="match status" value="1"/>
</dbReference>
<sequence length="519" mass="58653">MAFRTLEELLQTLFQMQLIDPVVLQSCLVGLDLKENTPAELLSVLEQRHLLTPYQLGRLHKGDTASLVIGNYKLLYRNDSGSFARVFRAATLGTDEIIALKILRQRWLSDKDMVNHFHREAELCQKLRHPNIVPIYDVGIDDENHYFTMEFVEGGNLRDFLKIRKQLSPAEATGYVTQIARGLEYALRMGVTHRDMKLTNILLNTQGVAKLADFGLAGDSEAAIGTRGETPQHALEYATLEKATSVDRNDPRSDLFFLGVIYYELLAGLPPYQRTRNRDERKNILRYMNIKPIRTHIPDLPKEVVTVVEKLIKFDPQLRYQSASELVADLEELQVQIGVHQPPTAVARANQPNAESVNLSSGSSDSDSELAAAGVKKTFNNLKMICVETRPKFQSVLRDYFGKHGVRMLLMEDPGRALRRISNDPPDCILLMGNALGDDVIRAHNRAVELANDAEIPLITILSAKQAECRKKMSESTFVQILSSPLDLRDLRRALASLFGDIEEWRQEQQALKDSRLIR</sequence>
<evidence type="ECO:0000256" key="1">
    <source>
        <dbReference type="ARBA" id="ARBA00022679"/>
    </source>
</evidence>
<evidence type="ECO:0000256" key="2">
    <source>
        <dbReference type="ARBA" id="ARBA00022741"/>
    </source>
</evidence>
<dbReference type="OrthoDB" id="7806016at2"/>
<dbReference type="PROSITE" id="PS50011">
    <property type="entry name" value="PROTEIN_KINASE_DOM"/>
    <property type="match status" value="1"/>
</dbReference>
<dbReference type="SUPFAM" id="SSF52172">
    <property type="entry name" value="CheY-like"/>
    <property type="match status" value="1"/>
</dbReference>
<evidence type="ECO:0000313" key="7">
    <source>
        <dbReference type="Proteomes" id="UP000317178"/>
    </source>
</evidence>
<proteinExistence type="predicted"/>
<dbReference type="PANTHER" id="PTHR24348">
    <property type="entry name" value="SERINE/THREONINE-PROTEIN KINASE UNC-51-RELATED"/>
    <property type="match status" value="1"/>
</dbReference>
<dbReference type="Gene3D" id="3.40.50.2300">
    <property type="match status" value="1"/>
</dbReference>
<keyword evidence="7" id="KW-1185">Reference proteome</keyword>
<dbReference type="GO" id="GO:0034045">
    <property type="term" value="C:phagophore assembly site membrane"/>
    <property type="evidence" value="ECO:0007669"/>
    <property type="project" value="TreeGrafter"/>
</dbReference>
<dbReference type="SUPFAM" id="SSF56112">
    <property type="entry name" value="Protein kinase-like (PK-like)"/>
    <property type="match status" value="1"/>
</dbReference>
<evidence type="ECO:0000259" key="5">
    <source>
        <dbReference type="PROSITE" id="PS50011"/>
    </source>
</evidence>
<keyword evidence="2" id="KW-0547">Nucleotide-binding</keyword>
<dbReference type="EMBL" id="CP036281">
    <property type="protein sequence ID" value="QDU82030.1"/>
    <property type="molecule type" value="Genomic_DNA"/>
</dbReference>
<dbReference type="InterPro" id="IPR011009">
    <property type="entry name" value="Kinase-like_dom_sf"/>
</dbReference>
<protein>
    <submittedName>
        <fullName evidence="6">Serine/threonine-protein kinase PrkC</fullName>
        <ecNumber evidence="6">2.7.11.1</ecNumber>
    </submittedName>
</protein>
<keyword evidence="3 6" id="KW-0418">Kinase</keyword>
<evidence type="ECO:0000313" key="6">
    <source>
        <dbReference type="EMBL" id="QDU82030.1"/>
    </source>
</evidence>
<dbReference type="GO" id="GO:0004674">
    <property type="term" value="F:protein serine/threonine kinase activity"/>
    <property type="evidence" value="ECO:0007669"/>
    <property type="project" value="UniProtKB-EC"/>
</dbReference>
<dbReference type="SMART" id="SM00220">
    <property type="entry name" value="S_TKc"/>
    <property type="match status" value="1"/>
</dbReference>
<dbReference type="Proteomes" id="UP000317178">
    <property type="component" value="Chromosome"/>
</dbReference>
<dbReference type="InterPro" id="IPR008271">
    <property type="entry name" value="Ser/Thr_kinase_AS"/>
</dbReference>
<dbReference type="GO" id="GO:0005524">
    <property type="term" value="F:ATP binding"/>
    <property type="evidence" value="ECO:0007669"/>
    <property type="project" value="UniProtKB-KW"/>
</dbReference>
<name>A0A518CS43_9PLAN</name>
<dbReference type="Gene3D" id="3.30.200.20">
    <property type="entry name" value="Phosphorylase Kinase, domain 1"/>
    <property type="match status" value="1"/>
</dbReference>
<dbReference type="InterPro" id="IPR000719">
    <property type="entry name" value="Prot_kinase_dom"/>
</dbReference>
<dbReference type="GO" id="GO:0005776">
    <property type="term" value="C:autophagosome"/>
    <property type="evidence" value="ECO:0007669"/>
    <property type="project" value="TreeGrafter"/>
</dbReference>
<evidence type="ECO:0000256" key="4">
    <source>
        <dbReference type="ARBA" id="ARBA00022840"/>
    </source>
</evidence>
<dbReference type="InterPro" id="IPR045269">
    <property type="entry name" value="Atg1-like"/>
</dbReference>
<dbReference type="RefSeq" id="WP_144997872.1">
    <property type="nucleotide sequence ID" value="NZ_CP036281.1"/>
</dbReference>
<keyword evidence="1 6" id="KW-0808">Transferase</keyword>